<evidence type="ECO:0000256" key="7">
    <source>
        <dbReference type="ARBA" id="ARBA00023014"/>
    </source>
</evidence>
<evidence type="ECO:0000313" key="13">
    <source>
        <dbReference type="Proteomes" id="UP000234384"/>
    </source>
</evidence>
<dbReference type="GO" id="GO:0140078">
    <property type="term" value="F:class I DNA-(apurinic or apyrimidinic site) endonuclease activity"/>
    <property type="evidence" value="ECO:0007669"/>
    <property type="project" value="UniProtKB-EC"/>
</dbReference>
<dbReference type="InterPro" id="IPR005759">
    <property type="entry name" value="Nth"/>
</dbReference>
<dbReference type="InterPro" id="IPR023170">
    <property type="entry name" value="HhH_base_excis_C"/>
</dbReference>
<dbReference type="InterPro" id="IPR003265">
    <property type="entry name" value="HhH-GPD_domain"/>
</dbReference>
<name>A0A2I1K065_9LACT</name>
<evidence type="ECO:0000256" key="1">
    <source>
        <dbReference type="ARBA" id="ARBA00008343"/>
    </source>
</evidence>
<dbReference type="PANTHER" id="PTHR10359:SF18">
    <property type="entry name" value="ENDONUCLEASE III"/>
    <property type="match status" value="1"/>
</dbReference>
<keyword evidence="6" id="KW-0408">Iron</keyword>
<dbReference type="AlphaFoldDB" id="A0A2I1K065"/>
<comment type="caution">
    <text evidence="12">The sequence shown here is derived from an EMBL/GenBank/DDBJ whole genome shotgun (WGS) entry which is preliminary data.</text>
</comment>
<evidence type="ECO:0000313" key="12">
    <source>
        <dbReference type="EMBL" id="PKY89039.1"/>
    </source>
</evidence>
<dbReference type="Gene3D" id="1.10.1670.10">
    <property type="entry name" value="Helix-hairpin-Helix base-excision DNA repair enzymes (C-terminal)"/>
    <property type="match status" value="1"/>
</dbReference>
<dbReference type="GO" id="GO:0006285">
    <property type="term" value="P:base-excision repair, AP site formation"/>
    <property type="evidence" value="ECO:0007669"/>
    <property type="project" value="TreeGrafter"/>
</dbReference>
<dbReference type="Pfam" id="PF00730">
    <property type="entry name" value="HhH-GPD"/>
    <property type="match status" value="1"/>
</dbReference>
<keyword evidence="10" id="KW-0238">DNA-binding</keyword>
<dbReference type="EC" id="4.2.99.18" evidence="10"/>
<dbReference type="CDD" id="cd00056">
    <property type="entry name" value="ENDO3c"/>
    <property type="match status" value="1"/>
</dbReference>
<reference evidence="12 13" key="1">
    <citation type="submission" date="2017-12" db="EMBL/GenBank/DDBJ databases">
        <title>Phylogenetic diversity of female urinary microbiome.</title>
        <authorList>
            <person name="Thomas-White K."/>
            <person name="Wolfe A.J."/>
        </authorList>
    </citation>
    <scope>NUCLEOTIDE SEQUENCE [LARGE SCALE GENOMIC DNA]</scope>
    <source>
        <strain evidence="12 13">UMB0898</strain>
    </source>
</reference>
<keyword evidence="7" id="KW-0411">Iron-sulfur</keyword>
<feature type="domain" description="HhH-GPD" evidence="11">
    <location>
        <begin position="39"/>
        <end position="187"/>
    </location>
</feature>
<dbReference type="GO" id="GO:0051539">
    <property type="term" value="F:4 iron, 4 sulfur cluster binding"/>
    <property type="evidence" value="ECO:0007669"/>
    <property type="project" value="UniProtKB-KW"/>
</dbReference>
<evidence type="ECO:0000256" key="10">
    <source>
        <dbReference type="HAMAP-Rule" id="MF_00942"/>
    </source>
</evidence>
<evidence type="ECO:0000256" key="6">
    <source>
        <dbReference type="ARBA" id="ARBA00023004"/>
    </source>
</evidence>
<keyword evidence="3" id="KW-0479">Metal-binding</keyword>
<evidence type="ECO:0000256" key="3">
    <source>
        <dbReference type="ARBA" id="ARBA00022723"/>
    </source>
</evidence>
<keyword evidence="9 10" id="KW-0326">Glycosidase</keyword>
<dbReference type="OrthoDB" id="9800977at2"/>
<dbReference type="Gene3D" id="1.10.340.30">
    <property type="entry name" value="Hypothetical protein, domain 2"/>
    <property type="match status" value="1"/>
</dbReference>
<dbReference type="RefSeq" id="WP_101954274.1">
    <property type="nucleotide sequence ID" value="NZ_PKHE01000010.1"/>
</dbReference>
<organism evidence="12 13">
    <name type="scientific">Falseniella ignava</name>
    <dbReference type="NCBI Taxonomy" id="137730"/>
    <lineage>
        <taxon>Bacteria</taxon>
        <taxon>Bacillati</taxon>
        <taxon>Bacillota</taxon>
        <taxon>Bacilli</taxon>
        <taxon>Lactobacillales</taxon>
        <taxon>Aerococcaceae</taxon>
        <taxon>Falseniella</taxon>
    </lineage>
</organism>
<dbReference type="GO" id="GO:0003677">
    <property type="term" value="F:DNA binding"/>
    <property type="evidence" value="ECO:0007669"/>
    <property type="project" value="UniProtKB-UniRule"/>
</dbReference>
<accession>A0A2I1K065</accession>
<dbReference type="SMART" id="SM00478">
    <property type="entry name" value="ENDO3c"/>
    <property type="match status" value="1"/>
</dbReference>
<keyword evidence="8 10" id="KW-0234">DNA repair</keyword>
<dbReference type="GO" id="GO:0019104">
    <property type="term" value="F:DNA N-glycosylase activity"/>
    <property type="evidence" value="ECO:0007669"/>
    <property type="project" value="UniProtKB-UniRule"/>
</dbReference>
<keyword evidence="10" id="KW-0456">Lyase</keyword>
<dbReference type="EMBL" id="PKHE01000010">
    <property type="protein sequence ID" value="PKY89039.1"/>
    <property type="molecule type" value="Genomic_DNA"/>
</dbReference>
<dbReference type="InterPro" id="IPR000445">
    <property type="entry name" value="HhH_motif"/>
</dbReference>
<dbReference type="PIRSF" id="PIRSF001435">
    <property type="entry name" value="Nth"/>
    <property type="match status" value="1"/>
</dbReference>
<comment type="similarity">
    <text evidence="1 10">Belongs to the Nth/MutY family.</text>
</comment>
<dbReference type="InterPro" id="IPR011257">
    <property type="entry name" value="DNA_glycosylase"/>
</dbReference>
<evidence type="ECO:0000256" key="4">
    <source>
        <dbReference type="ARBA" id="ARBA00022763"/>
    </source>
</evidence>
<keyword evidence="12" id="KW-0540">Nuclease</keyword>
<evidence type="ECO:0000256" key="9">
    <source>
        <dbReference type="ARBA" id="ARBA00023295"/>
    </source>
</evidence>
<dbReference type="PROSITE" id="PS01155">
    <property type="entry name" value="ENDONUCLEASE_III_2"/>
    <property type="match status" value="1"/>
</dbReference>
<keyword evidence="12" id="KW-0255">Endonuclease</keyword>
<sequence>MLTQDSACYVIQEIIKLYPDVETILEYDTPFQLLIAVMLSAQTTDIAVNKVTRKLFKDYPTALDLSKATPKEIEPYLKSIGLFRNKSKFIVECSQQIMSDFDGVVPKERKELESLSGVGRKTANVVMSIAFDIPAFAVDTHVSRVCKHHEIVPENATVRQIEDYIVSILPAEDLTQAHQSIIYFGRNVCHPRNPICHQYPQLYQNLEYMDNQNFYA</sequence>
<comment type="function">
    <text evidence="10">DNA repair enzyme that has both DNA N-glycosylase activity and AP-lyase activity. The DNA N-glycosylase activity releases various damaged pyrimidines from DNA by cleaving the N-glycosidic bond, leaving an AP (apurinic/apyrimidinic) site. The AP-lyase activity cleaves the phosphodiester bond 3' to the AP site by a beta-elimination, leaving a 3'-terminal unsaturated sugar and a product with a terminal 5'-phosphate.</text>
</comment>
<keyword evidence="4 10" id="KW-0227">DNA damage</keyword>
<gene>
    <name evidence="10 12" type="primary">nth</name>
    <name evidence="12" type="ORF">CYJ57_04695</name>
</gene>
<comment type="catalytic activity">
    <reaction evidence="10">
        <text>2'-deoxyribonucleotide-(2'-deoxyribose 5'-phosphate)-2'-deoxyribonucleotide-DNA = a 3'-end 2'-deoxyribonucleotide-(2,3-dehydro-2,3-deoxyribose 5'-phosphate)-DNA + a 5'-end 5'-phospho-2'-deoxyribonucleoside-DNA + H(+)</text>
        <dbReference type="Rhea" id="RHEA:66592"/>
        <dbReference type="Rhea" id="RHEA-COMP:13180"/>
        <dbReference type="Rhea" id="RHEA-COMP:16897"/>
        <dbReference type="Rhea" id="RHEA-COMP:17067"/>
        <dbReference type="ChEBI" id="CHEBI:15378"/>
        <dbReference type="ChEBI" id="CHEBI:136412"/>
        <dbReference type="ChEBI" id="CHEBI:157695"/>
        <dbReference type="ChEBI" id="CHEBI:167181"/>
        <dbReference type="EC" id="4.2.99.18"/>
    </reaction>
</comment>
<dbReference type="GO" id="GO:0046872">
    <property type="term" value="F:metal ion binding"/>
    <property type="evidence" value="ECO:0007669"/>
    <property type="project" value="UniProtKB-KW"/>
</dbReference>
<keyword evidence="2" id="KW-0004">4Fe-4S</keyword>
<protein>
    <recommendedName>
        <fullName evidence="10">Endonuclease III</fullName>
        <ecNumber evidence="10">4.2.99.18</ecNumber>
    </recommendedName>
    <alternativeName>
        <fullName evidence="10">DNA-(apurinic or apyrimidinic site) lyase</fullName>
    </alternativeName>
</protein>
<evidence type="ECO:0000256" key="2">
    <source>
        <dbReference type="ARBA" id="ARBA00022485"/>
    </source>
</evidence>
<evidence type="ECO:0000256" key="8">
    <source>
        <dbReference type="ARBA" id="ARBA00023204"/>
    </source>
</evidence>
<comment type="cofactor">
    <cofactor evidence="10">
        <name>[4Fe-4S] cluster</name>
        <dbReference type="ChEBI" id="CHEBI:49883"/>
    </cofactor>
    <text evidence="10">Binds 1 [4Fe-4S] cluster.</text>
</comment>
<dbReference type="InterPro" id="IPR004036">
    <property type="entry name" value="Endonuclease-III-like_CS2"/>
</dbReference>
<keyword evidence="5 10" id="KW-0378">Hydrolase</keyword>
<evidence type="ECO:0000256" key="5">
    <source>
        <dbReference type="ARBA" id="ARBA00022801"/>
    </source>
</evidence>
<dbReference type="PANTHER" id="PTHR10359">
    <property type="entry name" value="A/G-SPECIFIC ADENINE GLYCOSYLASE/ENDONUCLEASE III"/>
    <property type="match status" value="1"/>
</dbReference>
<comment type="caution">
    <text evidence="10">Lacks conserved residue(s) required for the propagation of feature annotation.</text>
</comment>
<dbReference type="HAMAP" id="MF_00942">
    <property type="entry name" value="Nth"/>
    <property type="match status" value="1"/>
</dbReference>
<evidence type="ECO:0000259" key="11">
    <source>
        <dbReference type="SMART" id="SM00478"/>
    </source>
</evidence>
<dbReference type="Proteomes" id="UP000234384">
    <property type="component" value="Unassembled WGS sequence"/>
</dbReference>
<dbReference type="FunFam" id="1.10.340.30:FF:000001">
    <property type="entry name" value="Endonuclease III"/>
    <property type="match status" value="1"/>
</dbReference>
<dbReference type="SUPFAM" id="SSF48150">
    <property type="entry name" value="DNA-glycosylase"/>
    <property type="match status" value="1"/>
</dbReference>
<dbReference type="NCBIfam" id="TIGR01083">
    <property type="entry name" value="nth"/>
    <property type="match status" value="1"/>
</dbReference>
<dbReference type="Pfam" id="PF00633">
    <property type="entry name" value="HHH"/>
    <property type="match status" value="1"/>
</dbReference>
<proteinExistence type="inferred from homology"/>